<feature type="compositionally biased region" description="Polar residues" evidence="1">
    <location>
        <begin position="146"/>
        <end position="155"/>
    </location>
</feature>
<evidence type="ECO:0000313" key="3">
    <source>
        <dbReference type="Proteomes" id="UP000054538"/>
    </source>
</evidence>
<feature type="non-terminal residue" evidence="2">
    <location>
        <position position="1"/>
    </location>
</feature>
<dbReference type="OrthoDB" id="2662732at2759"/>
<sequence length="266" mass="28336">DKSTPRPQGQPSGSNKQEIYGVIAKIVFDGDPEYGGLFTSQPTKFSESPSLCLHFSCSPALCSLKRLYRDQAKKFQQTGNGVAPTGISEGDLEYNNLLESVLGDFPWYTDLHGLWKGIPSISPKAAINSTPGISRGAQLLSIVKKTSTATASDSPSEPPMSDHHTCTANEPSQEPLAHPDLNDPPVLPPDDEVALTPSTDKGKGRTQIDSDLDGMDVDCGYYGDDNEGMALDEGNLGGSRLAGKKRQVCVQNSPLRPSLTSDDTGA</sequence>
<keyword evidence="3" id="KW-1185">Reference proteome</keyword>
<evidence type="ECO:0000256" key="1">
    <source>
        <dbReference type="SAM" id="MobiDB-lite"/>
    </source>
</evidence>
<dbReference type="AlphaFoldDB" id="A0A0D0BN27"/>
<protein>
    <submittedName>
        <fullName evidence="2">Uncharacterized protein</fullName>
    </submittedName>
</protein>
<dbReference type="InParanoid" id="A0A0D0BN27"/>
<proteinExistence type="predicted"/>
<gene>
    <name evidence="2" type="ORF">PAXRUDRAFT_796728</name>
</gene>
<dbReference type="HOGENOM" id="CLU_1280417_0_0_1"/>
<dbReference type="EMBL" id="KN830276">
    <property type="protein sequence ID" value="KIK72942.1"/>
    <property type="molecule type" value="Genomic_DNA"/>
</dbReference>
<name>A0A0D0BN27_9AGAM</name>
<evidence type="ECO:0000313" key="2">
    <source>
        <dbReference type="EMBL" id="KIK72942.1"/>
    </source>
</evidence>
<reference evidence="3" key="2">
    <citation type="submission" date="2015-01" db="EMBL/GenBank/DDBJ databases">
        <title>Evolutionary Origins and Diversification of the Mycorrhizal Mutualists.</title>
        <authorList>
            <consortium name="DOE Joint Genome Institute"/>
            <consortium name="Mycorrhizal Genomics Consortium"/>
            <person name="Kohler A."/>
            <person name="Kuo A."/>
            <person name="Nagy L.G."/>
            <person name="Floudas D."/>
            <person name="Copeland A."/>
            <person name="Barry K.W."/>
            <person name="Cichocki N."/>
            <person name="Veneault-Fourrey C."/>
            <person name="LaButti K."/>
            <person name="Lindquist E.A."/>
            <person name="Lipzen A."/>
            <person name="Lundell T."/>
            <person name="Morin E."/>
            <person name="Murat C."/>
            <person name="Riley R."/>
            <person name="Ohm R."/>
            <person name="Sun H."/>
            <person name="Tunlid A."/>
            <person name="Henrissat B."/>
            <person name="Grigoriev I.V."/>
            <person name="Hibbett D.S."/>
            <person name="Martin F."/>
        </authorList>
    </citation>
    <scope>NUCLEOTIDE SEQUENCE [LARGE SCALE GENOMIC DNA]</scope>
    <source>
        <strain evidence="3">Ve08.2h10</strain>
    </source>
</reference>
<accession>A0A0D0BN27</accession>
<dbReference type="Proteomes" id="UP000054538">
    <property type="component" value="Unassembled WGS sequence"/>
</dbReference>
<reference evidence="2 3" key="1">
    <citation type="submission" date="2014-04" db="EMBL/GenBank/DDBJ databases">
        <authorList>
            <consortium name="DOE Joint Genome Institute"/>
            <person name="Kuo A."/>
            <person name="Kohler A."/>
            <person name="Jargeat P."/>
            <person name="Nagy L.G."/>
            <person name="Floudas D."/>
            <person name="Copeland A."/>
            <person name="Barry K.W."/>
            <person name="Cichocki N."/>
            <person name="Veneault-Fourrey C."/>
            <person name="LaButti K."/>
            <person name="Lindquist E.A."/>
            <person name="Lipzen A."/>
            <person name="Lundell T."/>
            <person name="Morin E."/>
            <person name="Murat C."/>
            <person name="Sun H."/>
            <person name="Tunlid A."/>
            <person name="Henrissat B."/>
            <person name="Grigoriev I.V."/>
            <person name="Hibbett D.S."/>
            <person name="Martin F."/>
            <person name="Nordberg H.P."/>
            <person name="Cantor M.N."/>
            <person name="Hua S.X."/>
        </authorList>
    </citation>
    <scope>NUCLEOTIDE SEQUENCE [LARGE SCALE GENOMIC DNA]</scope>
    <source>
        <strain evidence="2 3">Ve08.2h10</strain>
    </source>
</reference>
<organism evidence="2 3">
    <name type="scientific">Paxillus rubicundulus Ve08.2h10</name>
    <dbReference type="NCBI Taxonomy" id="930991"/>
    <lineage>
        <taxon>Eukaryota</taxon>
        <taxon>Fungi</taxon>
        <taxon>Dikarya</taxon>
        <taxon>Basidiomycota</taxon>
        <taxon>Agaricomycotina</taxon>
        <taxon>Agaricomycetes</taxon>
        <taxon>Agaricomycetidae</taxon>
        <taxon>Boletales</taxon>
        <taxon>Paxilineae</taxon>
        <taxon>Paxillaceae</taxon>
        <taxon>Paxillus</taxon>
    </lineage>
</organism>
<feature type="region of interest" description="Disordered" evidence="1">
    <location>
        <begin position="146"/>
        <end position="215"/>
    </location>
</feature>